<accession>A0A8J6ZY76</accession>
<sequence>MKGLKLAAAILVFGTLTFTPKAEAKSLFSTRQVIAQVPNSQTENQNDTETYFKRGFKRIESKDYRGAIEDFNQILKIEPKNAYAYLGRGLGNFGLDEYQAAKTDFDQALEITPDIPYAYYFRGLTNFALKDKQGAIADLQKAFTLFKQEGNQEFAQKATDAIEKIQES</sequence>
<dbReference type="AlphaFoldDB" id="A0A8J6ZY76"/>
<comment type="caution">
    <text evidence="5">The sequence shown here is derived from an EMBL/GenBank/DDBJ whole genome shotgun (WGS) entry which is preliminary data.</text>
</comment>
<feature type="repeat" description="TPR" evidence="3">
    <location>
        <begin position="48"/>
        <end position="81"/>
    </location>
</feature>
<keyword evidence="2 3" id="KW-0802">TPR repeat</keyword>
<reference evidence="5" key="1">
    <citation type="submission" date="2020-10" db="EMBL/GenBank/DDBJ databases">
        <authorList>
            <person name="Castelo-Branco R."/>
            <person name="Eusebio N."/>
            <person name="Adriana R."/>
            <person name="Vieira A."/>
            <person name="Brugerolle De Fraissinette N."/>
            <person name="Rezende De Castro R."/>
            <person name="Schneider M.P."/>
            <person name="Vasconcelos V."/>
            <person name="Leao P.N."/>
        </authorList>
    </citation>
    <scope>NUCLEOTIDE SEQUENCE</scope>
    <source>
        <strain evidence="5">LEGE 12446</strain>
    </source>
</reference>
<dbReference type="InterPro" id="IPR019734">
    <property type="entry name" value="TPR_rpt"/>
</dbReference>
<feature type="signal peptide" evidence="4">
    <location>
        <begin position="1"/>
        <end position="24"/>
    </location>
</feature>
<dbReference type="Pfam" id="PF13432">
    <property type="entry name" value="TPR_16"/>
    <property type="match status" value="1"/>
</dbReference>
<dbReference type="InterPro" id="IPR050498">
    <property type="entry name" value="Ycf3"/>
</dbReference>
<evidence type="ECO:0000313" key="5">
    <source>
        <dbReference type="EMBL" id="MBE9024220.1"/>
    </source>
</evidence>
<dbReference type="SMART" id="SM00028">
    <property type="entry name" value="TPR"/>
    <property type="match status" value="3"/>
</dbReference>
<dbReference type="GO" id="GO:0009279">
    <property type="term" value="C:cell outer membrane"/>
    <property type="evidence" value="ECO:0007669"/>
    <property type="project" value="TreeGrafter"/>
</dbReference>
<dbReference type="RefSeq" id="WP_193918437.1">
    <property type="nucleotide sequence ID" value="NZ_JADEXS020000001.1"/>
</dbReference>
<dbReference type="PANTHER" id="PTHR44858:SF1">
    <property type="entry name" value="UDP-N-ACETYLGLUCOSAMINE--PEPTIDE N-ACETYLGLUCOSAMINYLTRANSFERASE SPINDLY-RELATED"/>
    <property type="match status" value="1"/>
</dbReference>
<feature type="repeat" description="TPR" evidence="3">
    <location>
        <begin position="82"/>
        <end position="115"/>
    </location>
</feature>
<evidence type="ECO:0000313" key="6">
    <source>
        <dbReference type="Proteomes" id="UP000622533"/>
    </source>
</evidence>
<dbReference type="InterPro" id="IPR011990">
    <property type="entry name" value="TPR-like_helical_dom_sf"/>
</dbReference>
<evidence type="ECO:0000256" key="2">
    <source>
        <dbReference type="ARBA" id="ARBA00022803"/>
    </source>
</evidence>
<protein>
    <submittedName>
        <fullName evidence="5">Tetratricopeptide repeat protein</fullName>
    </submittedName>
</protein>
<keyword evidence="1" id="KW-0677">Repeat</keyword>
<name>A0A8J6ZY76_DESMC</name>
<dbReference type="PROSITE" id="PS50005">
    <property type="entry name" value="TPR"/>
    <property type="match status" value="2"/>
</dbReference>
<feature type="chain" id="PRO_5035241360" evidence="4">
    <location>
        <begin position="25"/>
        <end position="168"/>
    </location>
</feature>
<dbReference type="GO" id="GO:0046813">
    <property type="term" value="P:receptor-mediated virion attachment to host cell"/>
    <property type="evidence" value="ECO:0007669"/>
    <property type="project" value="TreeGrafter"/>
</dbReference>
<proteinExistence type="predicted"/>
<dbReference type="Gene3D" id="1.25.40.10">
    <property type="entry name" value="Tetratricopeptide repeat domain"/>
    <property type="match status" value="1"/>
</dbReference>
<evidence type="ECO:0000256" key="4">
    <source>
        <dbReference type="SAM" id="SignalP"/>
    </source>
</evidence>
<dbReference type="SUPFAM" id="SSF48452">
    <property type="entry name" value="TPR-like"/>
    <property type="match status" value="1"/>
</dbReference>
<dbReference type="EMBL" id="JADEXS010000241">
    <property type="protein sequence ID" value="MBE9024220.1"/>
    <property type="molecule type" value="Genomic_DNA"/>
</dbReference>
<evidence type="ECO:0000256" key="3">
    <source>
        <dbReference type="PROSITE-ProRule" id="PRU00339"/>
    </source>
</evidence>
<gene>
    <name evidence="5" type="ORF">IQ276_17860</name>
</gene>
<dbReference type="PANTHER" id="PTHR44858">
    <property type="entry name" value="TETRATRICOPEPTIDE REPEAT PROTEIN 6"/>
    <property type="match status" value="1"/>
</dbReference>
<keyword evidence="4" id="KW-0732">Signal</keyword>
<keyword evidence="6" id="KW-1185">Reference proteome</keyword>
<evidence type="ECO:0000256" key="1">
    <source>
        <dbReference type="ARBA" id="ARBA00022737"/>
    </source>
</evidence>
<dbReference type="Proteomes" id="UP000622533">
    <property type="component" value="Unassembled WGS sequence"/>
</dbReference>
<organism evidence="5 6">
    <name type="scientific">Desmonostoc muscorum LEGE 12446</name>
    <dbReference type="NCBI Taxonomy" id="1828758"/>
    <lineage>
        <taxon>Bacteria</taxon>
        <taxon>Bacillati</taxon>
        <taxon>Cyanobacteriota</taxon>
        <taxon>Cyanophyceae</taxon>
        <taxon>Nostocales</taxon>
        <taxon>Nostocaceae</taxon>
        <taxon>Desmonostoc</taxon>
    </lineage>
</organism>